<name>A0ABZ1YY74_9NOCA</name>
<dbReference type="EMBL" id="CP109441">
    <property type="protein sequence ID" value="WUV48189.1"/>
    <property type="molecule type" value="Genomic_DNA"/>
</dbReference>
<keyword evidence="1" id="KW-0812">Transmembrane</keyword>
<organism evidence="3 4">
    <name type="scientific">Nocardia vinacea</name>
    <dbReference type="NCBI Taxonomy" id="96468"/>
    <lineage>
        <taxon>Bacteria</taxon>
        <taxon>Bacillati</taxon>
        <taxon>Actinomycetota</taxon>
        <taxon>Actinomycetes</taxon>
        <taxon>Mycobacteriales</taxon>
        <taxon>Nocardiaceae</taxon>
        <taxon>Nocardia</taxon>
    </lineage>
</organism>
<proteinExistence type="predicted"/>
<reference evidence="3" key="1">
    <citation type="submission" date="2022-10" db="EMBL/GenBank/DDBJ databases">
        <title>The complete genomes of actinobacterial strains from the NBC collection.</title>
        <authorList>
            <person name="Joergensen T.S."/>
            <person name="Alvarez Arevalo M."/>
            <person name="Sterndorff E.B."/>
            <person name="Faurdal D."/>
            <person name="Vuksanovic O."/>
            <person name="Mourched A.-S."/>
            <person name="Charusanti P."/>
            <person name="Shaw S."/>
            <person name="Blin K."/>
            <person name="Weber T."/>
        </authorList>
    </citation>
    <scope>NUCLEOTIDE SEQUENCE</scope>
    <source>
        <strain evidence="3">NBC_01482</strain>
    </source>
</reference>
<evidence type="ECO:0000313" key="3">
    <source>
        <dbReference type="EMBL" id="WUV48189.1"/>
    </source>
</evidence>
<sequence length="96" mass="10068">MPFAALTTISILCITAAVTALTASVVTDSRATKATQAAKSCFIGDNLPTDAYFTTRSRSTRLSQISTRLMTSGVLLLLLGVAALALAAWQHKHASN</sequence>
<feature type="transmembrane region" description="Helical" evidence="1">
    <location>
        <begin position="69"/>
        <end position="89"/>
    </location>
</feature>
<keyword evidence="1" id="KW-1133">Transmembrane helix</keyword>
<keyword evidence="1" id="KW-0472">Membrane</keyword>
<feature type="chain" id="PRO_5045624312" evidence="2">
    <location>
        <begin position="23"/>
        <end position="96"/>
    </location>
</feature>
<dbReference type="RefSeq" id="WP_327101216.1">
    <property type="nucleotide sequence ID" value="NZ_CP109149.1"/>
</dbReference>
<evidence type="ECO:0000256" key="2">
    <source>
        <dbReference type="SAM" id="SignalP"/>
    </source>
</evidence>
<keyword evidence="4" id="KW-1185">Reference proteome</keyword>
<accession>A0ABZ1YY74</accession>
<feature type="signal peptide" evidence="2">
    <location>
        <begin position="1"/>
        <end position="22"/>
    </location>
</feature>
<protein>
    <submittedName>
        <fullName evidence="3">Uncharacterized protein</fullName>
    </submittedName>
</protein>
<evidence type="ECO:0000256" key="1">
    <source>
        <dbReference type="SAM" id="Phobius"/>
    </source>
</evidence>
<dbReference type="Proteomes" id="UP001432062">
    <property type="component" value="Chromosome"/>
</dbReference>
<gene>
    <name evidence="3" type="ORF">OG563_08315</name>
</gene>
<evidence type="ECO:0000313" key="4">
    <source>
        <dbReference type="Proteomes" id="UP001432062"/>
    </source>
</evidence>
<keyword evidence="2" id="KW-0732">Signal</keyword>